<dbReference type="eggNOG" id="KOG4193">
    <property type="taxonomic scope" value="Eukaryota"/>
</dbReference>
<keyword evidence="3 8" id="KW-0245">EGF-like domain</keyword>
<protein>
    <recommendedName>
        <fullName evidence="10">EGF-like domain-containing protein</fullName>
    </recommendedName>
</protein>
<evidence type="ECO:0000256" key="5">
    <source>
        <dbReference type="ARBA" id="ARBA00022737"/>
    </source>
</evidence>
<dbReference type="InterPro" id="IPR009030">
    <property type="entry name" value="Growth_fac_rcpt_cys_sf"/>
</dbReference>
<name>T1ETP3_HELRO</name>
<dbReference type="HOGENOM" id="CLU_1483566_0_0_1"/>
<reference evidence="11 13" key="2">
    <citation type="journal article" date="2013" name="Nature">
        <title>Insights into bilaterian evolution from three spiralian genomes.</title>
        <authorList>
            <person name="Simakov O."/>
            <person name="Marletaz F."/>
            <person name="Cho S.J."/>
            <person name="Edsinger-Gonzales E."/>
            <person name="Havlak P."/>
            <person name="Hellsten U."/>
            <person name="Kuo D.H."/>
            <person name="Larsson T."/>
            <person name="Lv J."/>
            <person name="Arendt D."/>
            <person name="Savage R."/>
            <person name="Osoegawa K."/>
            <person name="de Jong P."/>
            <person name="Grimwood J."/>
            <person name="Chapman J.A."/>
            <person name="Shapiro H."/>
            <person name="Aerts A."/>
            <person name="Otillar R.P."/>
            <person name="Terry A.Y."/>
            <person name="Boore J.L."/>
            <person name="Grigoriev I.V."/>
            <person name="Lindberg D.R."/>
            <person name="Seaver E.C."/>
            <person name="Weisblat D.A."/>
            <person name="Putnam N.H."/>
            <person name="Rokhsar D.S."/>
        </authorList>
    </citation>
    <scope>NUCLEOTIDE SEQUENCE</scope>
</reference>
<dbReference type="RefSeq" id="XP_009025343.1">
    <property type="nucleotide sequence ID" value="XM_009027095.1"/>
</dbReference>
<dbReference type="KEGG" id="hro:HELRODRAFT_163130"/>
<dbReference type="SMART" id="SM00179">
    <property type="entry name" value="EGF_CA"/>
    <property type="match status" value="2"/>
</dbReference>
<dbReference type="SUPFAM" id="SSF57184">
    <property type="entry name" value="Growth factor receptor domain"/>
    <property type="match status" value="1"/>
</dbReference>
<evidence type="ECO:0000313" key="11">
    <source>
        <dbReference type="EMBL" id="ESN96101.1"/>
    </source>
</evidence>
<evidence type="ECO:0000256" key="7">
    <source>
        <dbReference type="ARBA" id="ARBA00023180"/>
    </source>
</evidence>
<keyword evidence="7" id="KW-0325">Glycoprotein</keyword>
<keyword evidence="9" id="KW-1133">Transmembrane helix</keyword>
<dbReference type="PANTHER" id="PTHR24040">
    <property type="entry name" value="LAMININ G-LIKE DOMAIN-CONTAINING PROTEIN"/>
    <property type="match status" value="1"/>
</dbReference>
<dbReference type="CDD" id="cd00054">
    <property type="entry name" value="EGF_CA"/>
    <property type="match status" value="1"/>
</dbReference>
<dbReference type="Gene3D" id="2.10.25.10">
    <property type="entry name" value="Laminin"/>
    <property type="match status" value="2"/>
</dbReference>
<evidence type="ECO:0000256" key="4">
    <source>
        <dbReference type="ARBA" id="ARBA00022729"/>
    </source>
</evidence>
<dbReference type="Pfam" id="PF07645">
    <property type="entry name" value="EGF_CA"/>
    <property type="match status" value="3"/>
</dbReference>
<evidence type="ECO:0000313" key="13">
    <source>
        <dbReference type="Proteomes" id="UP000015101"/>
    </source>
</evidence>
<dbReference type="SMART" id="SM00181">
    <property type="entry name" value="EGF"/>
    <property type="match status" value="2"/>
</dbReference>
<keyword evidence="9" id="KW-0472">Membrane</keyword>
<evidence type="ECO:0000256" key="2">
    <source>
        <dbReference type="ARBA" id="ARBA00022525"/>
    </source>
</evidence>
<sequence>MHEQRQRHCDNRTSTCVNEVGTYSCNCFGGFYSKNPWTCDDINECLNTTSLCDPQTSTCFNQIGSYNCSCFSGFQNKDQWTCEDINECVKNANACNTAISTCVNNVGTFSVNKDQVEQQIFDMLRASFLVSGERNLLFAFIGVFGAVILTLISVLAYSAASNQSQLAKANLSRVTKLKNFTM</sequence>
<keyword evidence="13" id="KW-1185">Reference proteome</keyword>
<dbReference type="InterPro" id="IPR000152">
    <property type="entry name" value="EGF-type_Asp/Asn_hydroxyl_site"/>
</dbReference>
<dbReference type="InterPro" id="IPR018097">
    <property type="entry name" value="EGF_Ca-bd_CS"/>
</dbReference>
<gene>
    <name evidence="12" type="primary">20199943</name>
    <name evidence="11" type="ORF">HELRODRAFT_163130</name>
</gene>
<dbReference type="PROSITE" id="PS01186">
    <property type="entry name" value="EGF_2"/>
    <property type="match status" value="1"/>
</dbReference>
<evidence type="ECO:0000256" key="9">
    <source>
        <dbReference type="SAM" id="Phobius"/>
    </source>
</evidence>
<dbReference type="EMBL" id="KB097495">
    <property type="protein sequence ID" value="ESN96101.1"/>
    <property type="molecule type" value="Genomic_DNA"/>
</dbReference>
<dbReference type="InterPro" id="IPR051145">
    <property type="entry name" value="GAS-SHBG-PROS"/>
</dbReference>
<dbReference type="GO" id="GO:0005509">
    <property type="term" value="F:calcium ion binding"/>
    <property type="evidence" value="ECO:0007669"/>
    <property type="project" value="InterPro"/>
</dbReference>
<feature type="transmembrane region" description="Helical" evidence="9">
    <location>
        <begin position="136"/>
        <end position="160"/>
    </location>
</feature>
<dbReference type="EMBL" id="AMQM01001301">
    <property type="status" value="NOT_ANNOTATED_CDS"/>
    <property type="molecule type" value="Genomic_DNA"/>
</dbReference>
<dbReference type="InParanoid" id="T1ETP3"/>
<dbReference type="GeneID" id="20199943"/>
<evidence type="ECO:0000256" key="8">
    <source>
        <dbReference type="PROSITE-ProRule" id="PRU00076"/>
    </source>
</evidence>
<comment type="subcellular location">
    <subcellularLocation>
        <location evidence="1">Secreted</location>
    </subcellularLocation>
</comment>
<dbReference type="OrthoDB" id="6229058at2759"/>
<keyword evidence="6" id="KW-1015">Disulfide bond</keyword>
<organism evidence="12 13">
    <name type="scientific">Helobdella robusta</name>
    <name type="common">Californian leech</name>
    <dbReference type="NCBI Taxonomy" id="6412"/>
    <lineage>
        <taxon>Eukaryota</taxon>
        <taxon>Metazoa</taxon>
        <taxon>Spiralia</taxon>
        <taxon>Lophotrochozoa</taxon>
        <taxon>Annelida</taxon>
        <taxon>Clitellata</taxon>
        <taxon>Hirudinea</taxon>
        <taxon>Rhynchobdellida</taxon>
        <taxon>Glossiphoniidae</taxon>
        <taxon>Helobdella</taxon>
    </lineage>
</organism>
<evidence type="ECO:0000256" key="6">
    <source>
        <dbReference type="ARBA" id="ARBA00023157"/>
    </source>
</evidence>
<evidence type="ECO:0000256" key="3">
    <source>
        <dbReference type="ARBA" id="ARBA00022536"/>
    </source>
</evidence>
<keyword evidence="4" id="KW-0732">Signal</keyword>
<dbReference type="PROSITE" id="PS00010">
    <property type="entry name" value="ASX_HYDROXYL"/>
    <property type="match status" value="1"/>
</dbReference>
<dbReference type="InterPro" id="IPR000742">
    <property type="entry name" value="EGF"/>
</dbReference>
<reference evidence="12" key="3">
    <citation type="submission" date="2015-06" db="UniProtKB">
        <authorList>
            <consortium name="EnsemblMetazoa"/>
        </authorList>
    </citation>
    <scope>IDENTIFICATION</scope>
</reference>
<keyword evidence="9" id="KW-0812">Transmembrane</keyword>
<dbReference type="CTD" id="20199943"/>
<dbReference type="InterPro" id="IPR001881">
    <property type="entry name" value="EGF-like_Ca-bd_dom"/>
</dbReference>
<reference evidence="13" key="1">
    <citation type="submission" date="2012-12" db="EMBL/GenBank/DDBJ databases">
        <authorList>
            <person name="Hellsten U."/>
            <person name="Grimwood J."/>
            <person name="Chapman J.A."/>
            <person name="Shapiro H."/>
            <person name="Aerts A."/>
            <person name="Otillar R.P."/>
            <person name="Terry A.Y."/>
            <person name="Boore J.L."/>
            <person name="Simakov O."/>
            <person name="Marletaz F."/>
            <person name="Cho S.-J."/>
            <person name="Edsinger-Gonzales E."/>
            <person name="Havlak P."/>
            <person name="Kuo D.-H."/>
            <person name="Larsson T."/>
            <person name="Lv J."/>
            <person name="Arendt D."/>
            <person name="Savage R."/>
            <person name="Osoegawa K."/>
            <person name="de Jong P."/>
            <person name="Lindberg D.R."/>
            <person name="Seaver E.C."/>
            <person name="Weisblat D.A."/>
            <person name="Putnam N.H."/>
            <person name="Grigoriev I.V."/>
            <person name="Rokhsar D.S."/>
        </authorList>
    </citation>
    <scope>NUCLEOTIDE SEQUENCE</scope>
</reference>
<dbReference type="EnsemblMetazoa" id="HelroT163130">
    <property type="protein sequence ID" value="HelroP163130"/>
    <property type="gene ID" value="HelroG163130"/>
</dbReference>
<dbReference type="FunFam" id="2.10.25.10:FF:000038">
    <property type="entry name" value="Fibrillin 2"/>
    <property type="match status" value="1"/>
</dbReference>
<dbReference type="Proteomes" id="UP000015101">
    <property type="component" value="Unassembled WGS sequence"/>
</dbReference>
<keyword evidence="5" id="KW-0677">Repeat</keyword>
<keyword evidence="2" id="KW-0964">Secreted</keyword>
<dbReference type="InterPro" id="IPR049883">
    <property type="entry name" value="NOTCH1_EGF-like"/>
</dbReference>
<dbReference type="GO" id="GO:0005576">
    <property type="term" value="C:extracellular region"/>
    <property type="evidence" value="ECO:0007669"/>
    <property type="project" value="UniProtKB-SubCell"/>
</dbReference>
<dbReference type="AlphaFoldDB" id="T1ETP3"/>
<feature type="domain" description="EGF-like" evidence="10">
    <location>
        <begin position="41"/>
        <end position="83"/>
    </location>
</feature>
<comment type="caution">
    <text evidence="8">Lacks conserved residue(s) required for the propagation of feature annotation.</text>
</comment>
<evidence type="ECO:0000313" key="12">
    <source>
        <dbReference type="EnsemblMetazoa" id="HelroP163130"/>
    </source>
</evidence>
<dbReference type="PANTHER" id="PTHR24040:SF13">
    <property type="entry name" value="FIBROPELLIN-1"/>
    <property type="match status" value="1"/>
</dbReference>
<dbReference type="PROSITE" id="PS50026">
    <property type="entry name" value="EGF_3"/>
    <property type="match status" value="1"/>
</dbReference>
<evidence type="ECO:0000259" key="10">
    <source>
        <dbReference type="PROSITE" id="PS50026"/>
    </source>
</evidence>
<proteinExistence type="predicted"/>
<evidence type="ECO:0000256" key="1">
    <source>
        <dbReference type="ARBA" id="ARBA00004613"/>
    </source>
</evidence>
<dbReference type="STRING" id="6412.T1ETP3"/>
<dbReference type="PROSITE" id="PS01187">
    <property type="entry name" value="EGF_CA"/>
    <property type="match status" value="1"/>
</dbReference>
<accession>T1ETP3</accession>